<keyword evidence="4" id="KW-1133">Transmembrane helix</keyword>
<evidence type="ECO:0000313" key="6">
    <source>
        <dbReference type="Proteomes" id="UP000692954"/>
    </source>
</evidence>
<evidence type="ECO:0000256" key="1">
    <source>
        <dbReference type="ARBA" id="ARBA00022729"/>
    </source>
</evidence>
<comment type="caution">
    <text evidence="5">The sequence shown here is derived from an EMBL/GenBank/DDBJ whole genome shotgun (WGS) entry which is preliminary data.</text>
</comment>
<feature type="transmembrane region" description="Helical" evidence="4">
    <location>
        <begin position="796"/>
        <end position="817"/>
    </location>
</feature>
<dbReference type="InterPro" id="IPR011936">
    <property type="entry name" value="Myxo_disulph_rpt"/>
</dbReference>
<evidence type="ECO:0000313" key="5">
    <source>
        <dbReference type="EMBL" id="CAD8100898.1"/>
    </source>
</evidence>
<reference evidence="5" key="1">
    <citation type="submission" date="2021-01" db="EMBL/GenBank/DDBJ databases">
        <authorList>
            <consortium name="Genoscope - CEA"/>
            <person name="William W."/>
        </authorList>
    </citation>
    <scope>NUCLEOTIDE SEQUENCE</scope>
</reference>
<protein>
    <recommendedName>
        <fullName evidence="7">Transmembrane protein</fullName>
    </recommendedName>
</protein>
<keyword evidence="3" id="KW-1015">Disulfide bond</keyword>
<evidence type="ECO:0008006" key="7">
    <source>
        <dbReference type="Google" id="ProtNLM"/>
    </source>
</evidence>
<dbReference type="Proteomes" id="UP000692954">
    <property type="component" value="Unassembled WGS sequence"/>
</dbReference>
<keyword evidence="6" id="KW-1185">Reference proteome</keyword>
<feature type="transmembrane region" description="Helical" evidence="4">
    <location>
        <begin position="678"/>
        <end position="696"/>
    </location>
</feature>
<gene>
    <name evidence="5" type="ORF">PSON_ATCC_30995.1.T0740279</name>
</gene>
<keyword evidence="2" id="KW-0677">Repeat</keyword>
<feature type="transmembrane region" description="Helical" evidence="4">
    <location>
        <begin position="734"/>
        <end position="755"/>
    </location>
</feature>
<name>A0A8S1PEG0_9CILI</name>
<evidence type="ECO:0000256" key="4">
    <source>
        <dbReference type="SAM" id="Phobius"/>
    </source>
</evidence>
<keyword evidence="4" id="KW-0472">Membrane</keyword>
<dbReference type="PANTHER" id="PTHR38934:SF6">
    <property type="entry name" value="CHROMOSOME UNDETERMINED SCAFFOLD_176, WHOLE GENOME SHOTGUN SEQUENCE"/>
    <property type="match status" value="1"/>
</dbReference>
<sequence length="853" mass="97645">MQCQLQNYGIFAYQYNQCFYLKPQNCQSYFLNECHTCINEFENKFDNQCFPICNNGIIQEEEQCDDQNLIQFDGCFQCSSSCQLECLDCQNSFCFQCLQGWNLIDFLCVQECGDGIIALSSQEQCDDQNQEQGDGCYECKFECQYNCIFCNGNLECAICKEYFEIKDNLCIPICGDGYIIEGLEICDDGNDIKYDGCYDCEYSCQENCQICDHQNCLDNCDYGYYQVDFECNSICGDSIVALNEQCDDANDDAYDGCYLCVFSCPQNCLHCHDQQCFQCDHGFKLINNNCQDICGNGFKSDQVQCDDGNLLSQDGCSETCEIELNWTCIQVKSKNTSCFLITPPHFNLILLNQTFDVQFVQIQFTDQIKLLDSSQNLTQNLKASLIDINPLHYTIANTFIIEPNNQSVHNIIYFLRIQILEQQTSEIFLQVQLNTLLVDRNGFQVDNDICKIHINNPLVLTETQRMISHKISSYNMLILIALGVSSMIILISGNPAECFEVLDTIQYQSNLKFININFPENLIIYFQSSEVVSIFPILEKFLIVDLYQDIIGQQQSAYGQFLKYNINSDLITNLIGLITQLGLITLLLILSFCYLNFIFYSFFTQICLFINRNHQILLLSQFGYLINKLNEVSLGLLSMLSRQGAIYILQANSWDLIFKSLLFLFSKKEISYRNTAQSILAVSILISIAILMSSFFSQSLSRLKQKKISFGHESLIIAKKFLILIILISSQNNSIIQCVMIACVNTMYITTIILSKMTKNKIDLITILVFEIPIVIFTLLSLSFDPIIATHLNNETQIIIGFLLIGLLSLGLAAPLVKYAFQIKIKLAKFILKFKQKRLKEKLKQKRSTQIFY</sequence>
<feature type="transmembrane region" description="Helical" evidence="4">
    <location>
        <begin position="474"/>
        <end position="493"/>
    </location>
</feature>
<keyword evidence="1" id="KW-0732">Signal</keyword>
<feature type="transmembrane region" description="Helical" evidence="4">
    <location>
        <begin position="762"/>
        <end position="784"/>
    </location>
</feature>
<dbReference type="OrthoDB" id="28293at2759"/>
<dbReference type="InterPro" id="IPR006212">
    <property type="entry name" value="Furin_repeat"/>
</dbReference>
<organism evidence="5 6">
    <name type="scientific">Paramecium sonneborni</name>
    <dbReference type="NCBI Taxonomy" id="65129"/>
    <lineage>
        <taxon>Eukaryota</taxon>
        <taxon>Sar</taxon>
        <taxon>Alveolata</taxon>
        <taxon>Ciliophora</taxon>
        <taxon>Intramacronucleata</taxon>
        <taxon>Oligohymenophorea</taxon>
        <taxon>Peniculida</taxon>
        <taxon>Parameciidae</taxon>
        <taxon>Paramecium</taxon>
    </lineage>
</organism>
<evidence type="ECO:0000256" key="2">
    <source>
        <dbReference type="ARBA" id="ARBA00022737"/>
    </source>
</evidence>
<evidence type="ECO:0000256" key="3">
    <source>
        <dbReference type="ARBA" id="ARBA00023157"/>
    </source>
</evidence>
<dbReference type="Pfam" id="PF13948">
    <property type="entry name" value="DUF4215"/>
    <property type="match status" value="5"/>
</dbReference>
<dbReference type="NCBIfam" id="TIGR02232">
    <property type="entry name" value="myxo_disulf_rpt"/>
    <property type="match status" value="4"/>
</dbReference>
<dbReference type="PANTHER" id="PTHR38934">
    <property type="entry name" value="HYPHALLY REGULATED CELL WALL PROTEIN 1"/>
    <property type="match status" value="1"/>
</dbReference>
<accession>A0A8S1PEG0</accession>
<feature type="transmembrane region" description="Helical" evidence="4">
    <location>
        <begin position="577"/>
        <end position="603"/>
    </location>
</feature>
<proteinExistence type="predicted"/>
<dbReference type="SMART" id="SM00261">
    <property type="entry name" value="FU"/>
    <property type="match status" value="3"/>
</dbReference>
<dbReference type="EMBL" id="CAJJDN010000074">
    <property type="protein sequence ID" value="CAD8100898.1"/>
    <property type="molecule type" value="Genomic_DNA"/>
</dbReference>
<keyword evidence="4" id="KW-0812">Transmembrane</keyword>
<dbReference type="AlphaFoldDB" id="A0A8S1PEG0"/>